<evidence type="ECO:0000256" key="6">
    <source>
        <dbReference type="SAM" id="MobiDB-lite"/>
    </source>
</evidence>
<dbReference type="SMART" id="SM00343">
    <property type="entry name" value="ZnF_C2HC"/>
    <property type="match status" value="4"/>
</dbReference>
<dbReference type="InterPro" id="IPR001878">
    <property type="entry name" value="Znf_CCHC"/>
</dbReference>
<evidence type="ECO:0000256" key="2">
    <source>
        <dbReference type="ARBA" id="ARBA00022737"/>
    </source>
</evidence>
<dbReference type="AlphaFoldDB" id="A0A507FMK2"/>
<dbReference type="GO" id="GO:0005730">
    <property type="term" value="C:nucleolus"/>
    <property type="evidence" value="ECO:0007669"/>
    <property type="project" value="TreeGrafter"/>
</dbReference>
<dbReference type="InterPro" id="IPR036875">
    <property type="entry name" value="Znf_CCHC_sf"/>
</dbReference>
<name>A0A507FMK2_9FUNG</name>
<evidence type="ECO:0000256" key="5">
    <source>
        <dbReference type="PROSITE-ProRule" id="PRU00047"/>
    </source>
</evidence>
<feature type="compositionally biased region" description="Basic residues" evidence="6">
    <location>
        <begin position="76"/>
        <end position="85"/>
    </location>
</feature>
<reference evidence="8 9" key="1">
    <citation type="journal article" date="2019" name="Sci. Rep.">
        <title>Comparative genomics of chytrid fungi reveal insights into the obligate biotrophic and pathogenic lifestyle of Synchytrium endobioticum.</title>
        <authorList>
            <person name="van de Vossenberg B.T.L.H."/>
            <person name="Warris S."/>
            <person name="Nguyen H.D.T."/>
            <person name="van Gent-Pelzer M.P.E."/>
            <person name="Joly D.L."/>
            <person name="van de Geest H.C."/>
            <person name="Bonants P.J.M."/>
            <person name="Smith D.S."/>
            <person name="Levesque C.A."/>
            <person name="van der Lee T.A.J."/>
        </authorList>
    </citation>
    <scope>NUCLEOTIDE SEQUENCE [LARGE SCALE GENOMIC DNA]</scope>
    <source>
        <strain evidence="8 9">CBS 675.73</strain>
    </source>
</reference>
<keyword evidence="1" id="KW-0479">Metal-binding</keyword>
<dbReference type="PANTHER" id="PTHR46242:SF1">
    <property type="entry name" value="ZINC FINGER CCHC DOMAIN-CONTAINING PROTEIN 9"/>
    <property type="match status" value="1"/>
</dbReference>
<gene>
    <name evidence="8" type="ORF">CcCBS67573_g01863</name>
</gene>
<evidence type="ECO:0000256" key="1">
    <source>
        <dbReference type="ARBA" id="ARBA00022723"/>
    </source>
</evidence>
<feature type="compositionally biased region" description="Polar residues" evidence="6">
    <location>
        <begin position="88"/>
        <end position="104"/>
    </location>
</feature>
<evidence type="ECO:0000256" key="4">
    <source>
        <dbReference type="ARBA" id="ARBA00022833"/>
    </source>
</evidence>
<dbReference type="FunFam" id="4.10.60.10:FF:000091">
    <property type="entry name" value="Zinc finger CCHC-type-containing 9"/>
    <property type="match status" value="1"/>
</dbReference>
<organism evidence="8 9">
    <name type="scientific">Chytriomyces confervae</name>
    <dbReference type="NCBI Taxonomy" id="246404"/>
    <lineage>
        <taxon>Eukaryota</taxon>
        <taxon>Fungi</taxon>
        <taxon>Fungi incertae sedis</taxon>
        <taxon>Chytridiomycota</taxon>
        <taxon>Chytridiomycota incertae sedis</taxon>
        <taxon>Chytridiomycetes</taxon>
        <taxon>Chytridiales</taxon>
        <taxon>Chytriomycetaceae</taxon>
        <taxon>Chytriomyces</taxon>
    </lineage>
</organism>
<dbReference type="GO" id="GO:0003676">
    <property type="term" value="F:nucleic acid binding"/>
    <property type="evidence" value="ECO:0007669"/>
    <property type="project" value="InterPro"/>
</dbReference>
<feature type="compositionally biased region" description="Low complexity" evidence="6">
    <location>
        <begin position="39"/>
        <end position="62"/>
    </location>
</feature>
<comment type="caution">
    <text evidence="8">The sequence shown here is derived from an EMBL/GenBank/DDBJ whole genome shotgun (WGS) entry which is preliminary data.</text>
</comment>
<dbReference type="PANTHER" id="PTHR46242">
    <property type="entry name" value="ZINC FINGER CCHC DOMAIN-CONTAINING PROTEIN 9 ZCCHC9"/>
    <property type="match status" value="1"/>
</dbReference>
<dbReference type="Pfam" id="PF00098">
    <property type="entry name" value="zf-CCHC"/>
    <property type="match status" value="2"/>
</dbReference>
<proteinExistence type="predicted"/>
<feature type="compositionally biased region" description="Basic residues" evidence="6">
    <location>
        <begin position="1"/>
        <end position="10"/>
    </location>
</feature>
<feature type="region of interest" description="Disordered" evidence="6">
    <location>
        <begin position="1"/>
        <end position="117"/>
    </location>
</feature>
<dbReference type="SUPFAM" id="SSF57756">
    <property type="entry name" value="Retrovirus zinc finger-like domains"/>
    <property type="match status" value="2"/>
</dbReference>
<keyword evidence="3 5" id="KW-0863">Zinc-finger</keyword>
<accession>A0A507FMK2</accession>
<dbReference type="STRING" id="246404.A0A507FMK2"/>
<dbReference type="GO" id="GO:0008270">
    <property type="term" value="F:zinc ion binding"/>
    <property type="evidence" value="ECO:0007669"/>
    <property type="project" value="UniProtKB-KW"/>
</dbReference>
<dbReference type="InterPro" id="IPR042246">
    <property type="entry name" value="ZCCHC9"/>
</dbReference>
<dbReference type="Proteomes" id="UP000320333">
    <property type="component" value="Unassembled WGS sequence"/>
</dbReference>
<evidence type="ECO:0000259" key="7">
    <source>
        <dbReference type="PROSITE" id="PS50158"/>
    </source>
</evidence>
<sequence length="332" mass="35733">MTRFTKMARKTHVEASGFNVTPLKPETQNAALKRKADDAPNPSATPETATTAAATAEPSSAPKDNTDASGADAPAKKQKRMRHRSKLAENSQSADGDAATTTGESKPARKVVGRSEGILNKKEREVLKRRSRREKLKERKMVCFLCRQNGHSIKFCPRSQDAVDAATEVEKEALEMSEGIDLNAIAQEMEGGKTLAMEGICYRCGSTEHKSSQCKKKTNSDNPYPFALCFICKVTGHLASACPQNDKGMYPNGGGCKFCGSVKHLARDCKPATMDAGVTTLGMIDLAQGGDDDDVFVALKKMKEEGGVQKTGPSGKTGSQQVKKAVKKVVKF</sequence>
<evidence type="ECO:0000256" key="3">
    <source>
        <dbReference type="ARBA" id="ARBA00022771"/>
    </source>
</evidence>
<evidence type="ECO:0000313" key="8">
    <source>
        <dbReference type="EMBL" id="TPX76855.1"/>
    </source>
</evidence>
<evidence type="ECO:0000313" key="9">
    <source>
        <dbReference type="Proteomes" id="UP000320333"/>
    </source>
</evidence>
<dbReference type="OrthoDB" id="3863715at2759"/>
<dbReference type="Gene3D" id="4.10.60.10">
    <property type="entry name" value="Zinc finger, CCHC-type"/>
    <property type="match status" value="2"/>
</dbReference>
<keyword evidence="4" id="KW-0862">Zinc</keyword>
<dbReference type="PROSITE" id="PS50158">
    <property type="entry name" value="ZF_CCHC"/>
    <property type="match status" value="1"/>
</dbReference>
<feature type="domain" description="CCHC-type" evidence="7">
    <location>
        <begin position="201"/>
        <end position="216"/>
    </location>
</feature>
<keyword evidence="2" id="KW-0677">Repeat</keyword>
<protein>
    <recommendedName>
        <fullName evidence="7">CCHC-type domain-containing protein</fullName>
    </recommendedName>
</protein>
<keyword evidence="9" id="KW-1185">Reference proteome</keyword>
<dbReference type="EMBL" id="QEAP01000034">
    <property type="protein sequence ID" value="TPX76855.1"/>
    <property type="molecule type" value="Genomic_DNA"/>
</dbReference>